<dbReference type="InterPro" id="IPR001128">
    <property type="entry name" value="Cyt_P450"/>
</dbReference>
<evidence type="ECO:0000256" key="9">
    <source>
        <dbReference type="SAM" id="Phobius"/>
    </source>
</evidence>
<dbReference type="EMBL" id="VUJU01003258">
    <property type="protein sequence ID" value="KAF0758588.1"/>
    <property type="molecule type" value="Genomic_DNA"/>
</dbReference>
<dbReference type="GO" id="GO:0020037">
    <property type="term" value="F:heme binding"/>
    <property type="evidence" value="ECO:0007669"/>
    <property type="project" value="InterPro"/>
</dbReference>
<keyword evidence="9" id="KW-0812">Transmembrane</keyword>
<keyword evidence="6 8" id="KW-0503">Monooxygenase</keyword>
<dbReference type="PANTHER" id="PTHR24303:SF31">
    <property type="entry name" value="CYTOCHROME P450 307A1-RELATED"/>
    <property type="match status" value="1"/>
</dbReference>
<evidence type="ECO:0000313" key="10">
    <source>
        <dbReference type="EMBL" id="KAF0758588.1"/>
    </source>
</evidence>
<gene>
    <name evidence="10" type="ORF">FWK35_00023961</name>
</gene>
<proteinExistence type="inferred from homology"/>
<keyword evidence="7 8" id="KW-0349">Heme</keyword>
<evidence type="ECO:0000256" key="3">
    <source>
        <dbReference type="ARBA" id="ARBA00022723"/>
    </source>
</evidence>
<evidence type="ECO:0000256" key="7">
    <source>
        <dbReference type="PIRSR" id="PIRSR602401-1"/>
    </source>
</evidence>
<accession>A0A6G0YM62</accession>
<comment type="cofactor">
    <cofactor evidence="1 7">
        <name>heme</name>
        <dbReference type="ChEBI" id="CHEBI:30413"/>
    </cofactor>
</comment>
<comment type="similarity">
    <text evidence="2 8">Belongs to the cytochrome P450 family.</text>
</comment>
<keyword evidence="9" id="KW-0472">Membrane</keyword>
<dbReference type="GO" id="GO:0004497">
    <property type="term" value="F:monooxygenase activity"/>
    <property type="evidence" value="ECO:0007669"/>
    <property type="project" value="UniProtKB-KW"/>
</dbReference>
<feature type="binding site" description="axial binding residue" evidence="7">
    <location>
        <position position="510"/>
    </location>
    <ligand>
        <name>heme</name>
        <dbReference type="ChEBI" id="CHEBI:30413"/>
    </ligand>
    <ligandPart>
        <name>Fe</name>
        <dbReference type="ChEBI" id="CHEBI:18248"/>
    </ligandPart>
</feature>
<comment type="caution">
    <text evidence="10">The sequence shown here is derived from an EMBL/GenBank/DDBJ whole genome shotgun (WGS) entry which is preliminary data.</text>
</comment>
<dbReference type="OrthoDB" id="1470350at2759"/>
<evidence type="ECO:0000256" key="1">
    <source>
        <dbReference type="ARBA" id="ARBA00001971"/>
    </source>
</evidence>
<dbReference type="Gene3D" id="1.10.630.10">
    <property type="entry name" value="Cytochrome P450"/>
    <property type="match status" value="1"/>
</dbReference>
<keyword evidence="11" id="KW-1185">Reference proteome</keyword>
<keyword evidence="9" id="KW-1133">Transmembrane helix</keyword>
<keyword evidence="5 7" id="KW-0408">Iron</keyword>
<keyword evidence="4 8" id="KW-0560">Oxidoreductase</keyword>
<dbReference type="SUPFAM" id="SSF48264">
    <property type="entry name" value="Cytochrome P450"/>
    <property type="match status" value="1"/>
</dbReference>
<dbReference type="Proteomes" id="UP000478052">
    <property type="component" value="Unassembled WGS sequence"/>
</dbReference>
<evidence type="ECO:0000256" key="6">
    <source>
        <dbReference type="ARBA" id="ARBA00023033"/>
    </source>
</evidence>
<dbReference type="GO" id="GO:0005506">
    <property type="term" value="F:iron ion binding"/>
    <property type="evidence" value="ECO:0007669"/>
    <property type="project" value="InterPro"/>
</dbReference>
<feature type="transmembrane region" description="Helical" evidence="9">
    <location>
        <begin position="14"/>
        <end position="33"/>
    </location>
</feature>
<dbReference type="PANTHER" id="PTHR24303">
    <property type="entry name" value="HEME-BINDING MONOOXYGENASE FAMILY"/>
    <property type="match status" value="1"/>
</dbReference>
<evidence type="ECO:0000256" key="8">
    <source>
        <dbReference type="RuleBase" id="RU000461"/>
    </source>
</evidence>
<sequence length="564" mass="62705">MDTADGVVAGAEHAVTVALSLLLFVVLLMLAAASACGRGLRTATAAAATGAARTAAPDGPAAYPVIGTLYVMDGHRDNPFRRFTELARRYGPVYAMTMGSTPCVIVNDYPSIKEVLITNGSKFGGRPDFSRYNALFAGDRNNCEDNEEEEYNEDTEEAAEVSEEPVSLALCDWSWLQETRRKIARMYCSPKVCSSNYGLLDSIASDELDVFLESLAAVTDRGAEREVQVKQPLLMACANMFVRFMCSTQFEYGDPEFQTMVRTFDEIFWDINQGYAVDFLPWLRPFYAGHMRKLCSWSAHIRRYMMDKVVSRRSSYATAVAAAMDGGGYDDNDDDEQEPADFTDALLMSLRKDPRLNMDHVLFELEDFIGGHSAVGNMVMLALSMVATRPHVARAIRDEAERVTGGQRLVRLYDKPDMPYTEATLFETLRVVSSPIVPHVATEDTTIKGFKIPKGTCVILNNYEINTSPAYWNDPEVFDPNRFIHRKSGEKPCIRKPEYFLPFSTGKRTCIGQQLVSGFGFVLLAGVLQRYEVKATAQMAIPEARLALPPDTYPLILKPLDGSP</sequence>
<keyword evidence="3 7" id="KW-0479">Metal-binding</keyword>
<dbReference type="InterPro" id="IPR036396">
    <property type="entry name" value="Cyt_P450_sf"/>
</dbReference>
<protein>
    <submittedName>
        <fullName evidence="10">Cytochrome P450 307a1-like</fullName>
    </submittedName>
</protein>
<evidence type="ECO:0000256" key="4">
    <source>
        <dbReference type="ARBA" id="ARBA00023002"/>
    </source>
</evidence>
<evidence type="ECO:0000256" key="2">
    <source>
        <dbReference type="ARBA" id="ARBA00010617"/>
    </source>
</evidence>
<dbReference type="InterPro" id="IPR002401">
    <property type="entry name" value="Cyt_P450_E_grp-I"/>
</dbReference>
<dbReference type="InterPro" id="IPR017972">
    <property type="entry name" value="Cyt_P450_CS"/>
</dbReference>
<dbReference type="PRINTS" id="PR00463">
    <property type="entry name" value="EP450I"/>
</dbReference>
<name>A0A6G0YM62_APHCR</name>
<organism evidence="10 11">
    <name type="scientific">Aphis craccivora</name>
    <name type="common">Cowpea aphid</name>
    <dbReference type="NCBI Taxonomy" id="307492"/>
    <lineage>
        <taxon>Eukaryota</taxon>
        <taxon>Metazoa</taxon>
        <taxon>Ecdysozoa</taxon>
        <taxon>Arthropoda</taxon>
        <taxon>Hexapoda</taxon>
        <taxon>Insecta</taxon>
        <taxon>Pterygota</taxon>
        <taxon>Neoptera</taxon>
        <taxon>Paraneoptera</taxon>
        <taxon>Hemiptera</taxon>
        <taxon>Sternorrhyncha</taxon>
        <taxon>Aphidomorpha</taxon>
        <taxon>Aphidoidea</taxon>
        <taxon>Aphididae</taxon>
        <taxon>Aphidini</taxon>
        <taxon>Aphis</taxon>
        <taxon>Aphis</taxon>
    </lineage>
</organism>
<dbReference type="AlphaFoldDB" id="A0A6G0YM62"/>
<evidence type="ECO:0000256" key="5">
    <source>
        <dbReference type="ARBA" id="ARBA00023004"/>
    </source>
</evidence>
<dbReference type="GO" id="GO:0016705">
    <property type="term" value="F:oxidoreductase activity, acting on paired donors, with incorporation or reduction of molecular oxygen"/>
    <property type="evidence" value="ECO:0007669"/>
    <property type="project" value="InterPro"/>
</dbReference>
<dbReference type="Pfam" id="PF00067">
    <property type="entry name" value="p450"/>
    <property type="match status" value="2"/>
</dbReference>
<dbReference type="PROSITE" id="PS00086">
    <property type="entry name" value="CYTOCHROME_P450"/>
    <property type="match status" value="1"/>
</dbReference>
<reference evidence="10 11" key="1">
    <citation type="submission" date="2019-08" db="EMBL/GenBank/DDBJ databases">
        <title>Whole genome of Aphis craccivora.</title>
        <authorList>
            <person name="Voronova N.V."/>
            <person name="Shulinski R.S."/>
            <person name="Bandarenka Y.V."/>
            <person name="Zhorov D.G."/>
            <person name="Warner D."/>
        </authorList>
    </citation>
    <scope>NUCLEOTIDE SEQUENCE [LARGE SCALE GENOMIC DNA]</scope>
    <source>
        <strain evidence="10">180601</strain>
        <tissue evidence="10">Whole Body</tissue>
    </source>
</reference>
<evidence type="ECO:0000313" key="11">
    <source>
        <dbReference type="Proteomes" id="UP000478052"/>
    </source>
</evidence>